<dbReference type="AlphaFoldDB" id="A0A940PDC5"/>
<organism evidence="4 5">
    <name type="scientific">Vagococcus allomyrinae</name>
    <dbReference type="NCBI Taxonomy" id="2794353"/>
    <lineage>
        <taxon>Bacteria</taxon>
        <taxon>Bacillati</taxon>
        <taxon>Bacillota</taxon>
        <taxon>Bacilli</taxon>
        <taxon>Lactobacillales</taxon>
        <taxon>Enterococcaceae</taxon>
        <taxon>Vagococcus</taxon>
    </lineage>
</organism>
<dbReference type="Proteomes" id="UP000674938">
    <property type="component" value="Unassembled WGS sequence"/>
</dbReference>
<reference evidence="4" key="1">
    <citation type="submission" date="2020-12" db="EMBL/GenBank/DDBJ databases">
        <title>Vagococcus allomyrinae sp. nov. and Enterococcus lavae sp. nov., isolated from the larvae of Allomyrina dichotoma.</title>
        <authorList>
            <person name="Lee S.D."/>
        </authorList>
    </citation>
    <scope>NUCLEOTIDE SEQUENCE</scope>
    <source>
        <strain evidence="4">BWB3-3</strain>
    </source>
</reference>
<proteinExistence type="predicted"/>
<evidence type="ECO:0000259" key="3">
    <source>
        <dbReference type="Pfam" id="PF01156"/>
    </source>
</evidence>
<dbReference type="PANTHER" id="PTHR12304:SF4">
    <property type="entry name" value="URIDINE NUCLEOSIDASE"/>
    <property type="match status" value="1"/>
</dbReference>
<dbReference type="SUPFAM" id="SSF53590">
    <property type="entry name" value="Nucleoside hydrolase"/>
    <property type="match status" value="1"/>
</dbReference>
<feature type="domain" description="Inosine/uridine-preferring nucleoside hydrolase" evidence="3">
    <location>
        <begin position="19"/>
        <end position="237"/>
    </location>
</feature>
<name>A0A940PDC5_9ENTE</name>
<dbReference type="Pfam" id="PF01156">
    <property type="entry name" value="IU_nuc_hydro"/>
    <property type="match status" value="1"/>
</dbReference>
<dbReference type="GO" id="GO:0006152">
    <property type="term" value="P:purine nucleoside catabolic process"/>
    <property type="evidence" value="ECO:0007669"/>
    <property type="project" value="TreeGrafter"/>
</dbReference>
<dbReference type="InterPro" id="IPR023186">
    <property type="entry name" value="IUNH"/>
</dbReference>
<gene>
    <name evidence="4" type="ORF">I6N95_15870</name>
</gene>
<evidence type="ECO:0000256" key="2">
    <source>
        <dbReference type="ARBA" id="ARBA00023295"/>
    </source>
</evidence>
<dbReference type="GO" id="GO:0005829">
    <property type="term" value="C:cytosol"/>
    <property type="evidence" value="ECO:0007669"/>
    <property type="project" value="TreeGrafter"/>
</dbReference>
<evidence type="ECO:0000313" key="5">
    <source>
        <dbReference type="Proteomes" id="UP000674938"/>
    </source>
</evidence>
<dbReference type="InterPro" id="IPR001910">
    <property type="entry name" value="Inosine/uridine_hydrolase_dom"/>
</dbReference>
<accession>A0A940PDC5</accession>
<protein>
    <submittedName>
        <fullName evidence="4">Nucleoside hydrolase</fullName>
    </submittedName>
</protein>
<comment type="caution">
    <text evidence="4">The sequence shown here is derived from an EMBL/GenBank/DDBJ whole genome shotgun (WGS) entry which is preliminary data.</text>
</comment>
<dbReference type="PANTHER" id="PTHR12304">
    <property type="entry name" value="INOSINE-URIDINE PREFERRING NUCLEOSIDE HYDROLASE"/>
    <property type="match status" value="1"/>
</dbReference>
<dbReference type="InterPro" id="IPR036452">
    <property type="entry name" value="Ribo_hydro-like"/>
</dbReference>
<keyword evidence="5" id="KW-1185">Reference proteome</keyword>
<sequence length="298" mass="33228">MITSKRQRILIVSDAKNEADDQYAIVHALLTPRFRVVGMVASHFSGAKTNLLSYNEMIKLANLTRTIGMYPIKIGAEGSMKEEQLNHSEGSDLIVQEALKADADPLYIVCIGALTDVGTAITINPEIVDRFTLIWVGGGRYPTGSHEANLNHDILAANRLFSSKVNLWQIPSEAYKTMLVSVTELQLKLSTVNELGNYLYEQLIQFATDNVNEKNWINTECWVMGDSAAIGVLLDEQKGNYKLIAPPHFASNCQHMTSDDNNRPIRVYQSLNVRMILEDFFAKVSLFEMAAKGVKQSD</sequence>
<keyword evidence="2" id="KW-0326">Glycosidase</keyword>
<keyword evidence="1 4" id="KW-0378">Hydrolase</keyword>
<evidence type="ECO:0000313" key="4">
    <source>
        <dbReference type="EMBL" id="MBP1042497.1"/>
    </source>
</evidence>
<dbReference type="EMBL" id="JAEEGA010000010">
    <property type="protein sequence ID" value="MBP1042497.1"/>
    <property type="molecule type" value="Genomic_DNA"/>
</dbReference>
<dbReference type="RefSeq" id="WP_209529733.1">
    <property type="nucleotide sequence ID" value="NZ_JAEEGA010000010.1"/>
</dbReference>
<dbReference type="Gene3D" id="3.90.245.10">
    <property type="entry name" value="Ribonucleoside hydrolase-like"/>
    <property type="match status" value="1"/>
</dbReference>
<dbReference type="GO" id="GO:0008477">
    <property type="term" value="F:purine nucleosidase activity"/>
    <property type="evidence" value="ECO:0007669"/>
    <property type="project" value="TreeGrafter"/>
</dbReference>
<evidence type="ECO:0000256" key="1">
    <source>
        <dbReference type="ARBA" id="ARBA00022801"/>
    </source>
</evidence>